<evidence type="ECO:0000259" key="1">
    <source>
        <dbReference type="Pfam" id="PF02931"/>
    </source>
</evidence>
<dbReference type="Gene3D" id="2.70.170.10">
    <property type="entry name" value="Neurotransmitter-gated ion-channel ligand-binding domain"/>
    <property type="match status" value="1"/>
</dbReference>
<dbReference type="InterPro" id="IPR006202">
    <property type="entry name" value="Neur_chan_lig-bd"/>
</dbReference>
<reference evidence="3" key="1">
    <citation type="journal article" date="2023" name="Insect Mol. Biol.">
        <title>Genome sequencing provides insights into the evolution of gene families encoding plant cell wall-degrading enzymes in longhorned beetles.</title>
        <authorList>
            <person name="Shin N.R."/>
            <person name="Okamura Y."/>
            <person name="Kirsch R."/>
            <person name="Pauchet Y."/>
        </authorList>
    </citation>
    <scope>NUCLEOTIDE SEQUENCE</scope>
    <source>
        <strain evidence="3">RBIC_L_NR</strain>
    </source>
</reference>
<accession>A0AAV8XU42</accession>
<evidence type="ECO:0000313" key="4">
    <source>
        <dbReference type="Proteomes" id="UP001162156"/>
    </source>
</evidence>
<dbReference type="EMBL" id="JANEYF010002789">
    <property type="protein sequence ID" value="KAJ8942194.1"/>
    <property type="molecule type" value="Genomic_DNA"/>
</dbReference>
<sequence length="254" mass="29188">LSKCKVHYSRSGSVYKDFYTISEIPDQNDTLQLDFHFTVLAPSDAHILLAPSENVEKGDPVYEIVIGADGDIAVGKEGEELPFISWVDPDPLPLKEIKKPLTQTERVRQDLLNHYNPYVRPVKNVSTVTTVSMALHINYIQLSWHDEKLKWDPAEYGDLETLHIFRREIWQPDLVLFNAVGDGRDILKDSMMVAHSTGLIEWNPAIYLKAWCDANDMGNWPRDLHKCNLILGLMNDFDYIQLNFNKNDSSLVRY</sequence>
<keyword evidence="4" id="KW-1185">Reference proteome</keyword>
<feature type="domain" description="Farnesoic acid O-methyl transferase" evidence="2">
    <location>
        <begin position="20"/>
        <end position="70"/>
    </location>
</feature>
<evidence type="ECO:0000259" key="2">
    <source>
        <dbReference type="Pfam" id="PF12248"/>
    </source>
</evidence>
<dbReference type="GO" id="GO:0005230">
    <property type="term" value="F:extracellular ligand-gated monoatomic ion channel activity"/>
    <property type="evidence" value="ECO:0007669"/>
    <property type="project" value="InterPro"/>
</dbReference>
<organism evidence="3 4">
    <name type="scientific">Rhamnusium bicolor</name>
    <dbReference type="NCBI Taxonomy" id="1586634"/>
    <lineage>
        <taxon>Eukaryota</taxon>
        <taxon>Metazoa</taxon>
        <taxon>Ecdysozoa</taxon>
        <taxon>Arthropoda</taxon>
        <taxon>Hexapoda</taxon>
        <taxon>Insecta</taxon>
        <taxon>Pterygota</taxon>
        <taxon>Neoptera</taxon>
        <taxon>Endopterygota</taxon>
        <taxon>Coleoptera</taxon>
        <taxon>Polyphaga</taxon>
        <taxon>Cucujiformia</taxon>
        <taxon>Chrysomeloidea</taxon>
        <taxon>Cerambycidae</taxon>
        <taxon>Lepturinae</taxon>
        <taxon>Rhagiini</taxon>
        <taxon>Rhamnusium</taxon>
    </lineage>
</organism>
<dbReference type="PANTHER" id="PTHR36695">
    <property type="entry name" value="AGAP008648-PA"/>
    <property type="match status" value="1"/>
</dbReference>
<dbReference type="CDD" id="cd18989">
    <property type="entry name" value="LGIC_ECD_cation"/>
    <property type="match status" value="1"/>
</dbReference>
<dbReference type="InterPro" id="IPR036734">
    <property type="entry name" value="Neur_chan_lig-bd_sf"/>
</dbReference>
<dbReference type="Proteomes" id="UP001162156">
    <property type="component" value="Unassembled WGS sequence"/>
</dbReference>
<dbReference type="GO" id="GO:0016020">
    <property type="term" value="C:membrane"/>
    <property type="evidence" value="ECO:0007669"/>
    <property type="project" value="InterPro"/>
</dbReference>
<feature type="non-terminal residue" evidence="3">
    <location>
        <position position="1"/>
    </location>
</feature>
<dbReference type="Pfam" id="PF12248">
    <property type="entry name" value="Methyltransf_FA"/>
    <property type="match status" value="1"/>
</dbReference>
<dbReference type="SUPFAM" id="SSF63712">
    <property type="entry name" value="Nicotinic receptor ligand binding domain-like"/>
    <property type="match status" value="1"/>
</dbReference>
<dbReference type="AlphaFoldDB" id="A0AAV8XU42"/>
<dbReference type="Pfam" id="PF02931">
    <property type="entry name" value="Neur_chan_LBD"/>
    <property type="match status" value="1"/>
</dbReference>
<protein>
    <recommendedName>
        <fullName evidence="5">Neurotransmitter-gated ion-channel ligand-binding domain-containing protein</fullName>
    </recommendedName>
</protein>
<name>A0AAV8XU42_9CUCU</name>
<dbReference type="InterPro" id="IPR022041">
    <property type="entry name" value="Methyltransf_FA"/>
</dbReference>
<proteinExistence type="predicted"/>
<comment type="caution">
    <text evidence="3">The sequence shown here is derived from an EMBL/GenBank/DDBJ whole genome shotgun (WGS) entry which is preliminary data.</text>
</comment>
<gene>
    <name evidence="3" type="ORF">NQ314_010134</name>
</gene>
<feature type="domain" description="Neurotransmitter-gated ion-channel ligand-binding" evidence="1">
    <location>
        <begin position="105"/>
        <end position="248"/>
    </location>
</feature>
<dbReference type="PANTHER" id="PTHR36695:SF12">
    <property type="entry name" value="AGAP008648-PA"/>
    <property type="match status" value="1"/>
</dbReference>
<evidence type="ECO:0008006" key="5">
    <source>
        <dbReference type="Google" id="ProtNLM"/>
    </source>
</evidence>
<evidence type="ECO:0000313" key="3">
    <source>
        <dbReference type="EMBL" id="KAJ8942194.1"/>
    </source>
</evidence>